<evidence type="ECO:0000313" key="1">
    <source>
        <dbReference type="EMBL" id="POM76423.1"/>
    </source>
</evidence>
<comment type="caution">
    <text evidence="1">The sequence shown here is derived from an EMBL/GenBank/DDBJ whole genome shotgun (WGS) entry which is preliminary data.</text>
</comment>
<protein>
    <submittedName>
        <fullName evidence="1">Secreted RxLR effector peptide protein</fullName>
    </submittedName>
</protein>
<proteinExistence type="predicted"/>
<name>A0A2P4YF45_9STRA</name>
<accession>A0A2P4YF45</accession>
<dbReference type="EMBL" id="NCKW01003445">
    <property type="protein sequence ID" value="POM76423.1"/>
    <property type="molecule type" value="Genomic_DNA"/>
</dbReference>
<sequence length="65" mass="7432">MARLNQVSGATDNHLVPVFKFADEAKMKPDDLVTELKTIPEVNEKMKKKTFGMYTSYLKRLGKEV</sequence>
<organism evidence="1 2">
    <name type="scientific">Phytophthora palmivora</name>
    <dbReference type="NCBI Taxonomy" id="4796"/>
    <lineage>
        <taxon>Eukaryota</taxon>
        <taxon>Sar</taxon>
        <taxon>Stramenopiles</taxon>
        <taxon>Oomycota</taxon>
        <taxon>Peronosporomycetes</taxon>
        <taxon>Peronosporales</taxon>
        <taxon>Peronosporaceae</taxon>
        <taxon>Phytophthora</taxon>
    </lineage>
</organism>
<reference evidence="1 2" key="1">
    <citation type="journal article" date="2017" name="Genome Biol. Evol.">
        <title>Phytophthora megakarya and P. palmivora, closely related causal agents of cacao black pod rot, underwent increases in genome sizes and gene numbers by different mechanisms.</title>
        <authorList>
            <person name="Ali S.S."/>
            <person name="Shao J."/>
            <person name="Lary D.J."/>
            <person name="Kronmiller B."/>
            <person name="Shen D."/>
            <person name="Strem M.D."/>
            <person name="Amoako-Attah I."/>
            <person name="Akrofi A.Y."/>
            <person name="Begoude B.A."/>
            <person name="Ten Hoopen G.M."/>
            <person name="Coulibaly K."/>
            <person name="Kebe B.I."/>
            <person name="Melnick R.L."/>
            <person name="Guiltinan M.J."/>
            <person name="Tyler B.M."/>
            <person name="Meinhardt L.W."/>
            <person name="Bailey B.A."/>
        </authorList>
    </citation>
    <scope>NUCLEOTIDE SEQUENCE [LARGE SCALE GENOMIC DNA]</scope>
    <source>
        <strain evidence="2">sbr112.9</strain>
    </source>
</reference>
<dbReference type="AlphaFoldDB" id="A0A2P4YF45"/>
<gene>
    <name evidence="1" type="ORF">PHPALM_6337</name>
</gene>
<keyword evidence="2" id="KW-1185">Reference proteome</keyword>
<dbReference type="Proteomes" id="UP000237271">
    <property type="component" value="Unassembled WGS sequence"/>
</dbReference>
<evidence type="ECO:0000313" key="2">
    <source>
        <dbReference type="Proteomes" id="UP000237271"/>
    </source>
</evidence>